<sequence length="310" mass="35107">MRLMQHKREAYWFYRYLSMFYDKLVNPLFWTERMREKSLDIGFWDDAEELTVIDVGSGTGFTTEGIVRRVPSHNVTCVDQSPHQMAHAREKRELAGCTFQLGDAENLPFDDDSFDRYVSAGSIEYWPDPQRGLNEAYRVIRPGGWALMIGPLEPVNPISKFAANTWMLFPPEEDYFRYMETAGFDRIDYTYVAPHWQRNERYGIAIIGRKPKPGKSPNHYEAVAEEQSLVAISDEGVSLGRGLMLAGRVLAGSAAGFIFIPMALVASVTAPLRGIDAEPEPLNKHQKVALAAVGVVAAVFIVNRLSRRRW</sequence>
<name>A0A1H9D1W1_9BACT</name>
<accession>A0A1H9D1W1</accession>
<keyword evidence="4" id="KW-1185">Reference proteome</keyword>
<dbReference type="RefSeq" id="WP_090166409.1">
    <property type="nucleotide sequence ID" value="NZ_FOFB01000005.1"/>
</dbReference>
<dbReference type="AlphaFoldDB" id="A0A1H9D1W1"/>
<dbReference type="InterPro" id="IPR031164">
    <property type="entry name" value="SAM_MPBQ_MSBQ_MT"/>
</dbReference>
<proteinExistence type="predicted"/>
<protein>
    <submittedName>
        <fullName evidence="3">MPBQ/MSBQ methyltransferase</fullName>
    </submittedName>
</protein>
<dbReference type="Gene3D" id="3.40.50.150">
    <property type="entry name" value="Vaccinia Virus protein VP39"/>
    <property type="match status" value="1"/>
</dbReference>
<keyword evidence="3" id="KW-0489">Methyltransferase</keyword>
<dbReference type="Pfam" id="PF08241">
    <property type="entry name" value="Methyltransf_11"/>
    <property type="match status" value="1"/>
</dbReference>
<dbReference type="InterPro" id="IPR029063">
    <property type="entry name" value="SAM-dependent_MTases_sf"/>
</dbReference>
<evidence type="ECO:0000259" key="2">
    <source>
        <dbReference type="PROSITE" id="PS51734"/>
    </source>
</evidence>
<evidence type="ECO:0000313" key="3">
    <source>
        <dbReference type="EMBL" id="SEQ07445.1"/>
    </source>
</evidence>
<dbReference type="SUPFAM" id="SSF53335">
    <property type="entry name" value="S-adenosyl-L-methionine-dependent methyltransferases"/>
    <property type="match status" value="1"/>
</dbReference>
<gene>
    <name evidence="3" type="ORF">SAMN05444359_105112</name>
</gene>
<dbReference type="PANTHER" id="PTHR44516:SF11">
    <property type="entry name" value="2-METHYL-6-PHYTYL-1,4-HYDROQUINONE METHYLTRANSFERASE 2, CHLOROPLASTIC"/>
    <property type="match status" value="1"/>
</dbReference>
<dbReference type="PROSITE" id="PS51734">
    <property type="entry name" value="SAM_MPBQ_MSBQ_MT"/>
    <property type="match status" value="1"/>
</dbReference>
<keyword evidence="1" id="KW-0472">Membrane</keyword>
<keyword evidence="1" id="KW-0812">Transmembrane</keyword>
<feature type="transmembrane region" description="Helical" evidence="1">
    <location>
        <begin position="249"/>
        <end position="268"/>
    </location>
</feature>
<dbReference type="GO" id="GO:0032259">
    <property type="term" value="P:methylation"/>
    <property type="evidence" value="ECO:0007669"/>
    <property type="project" value="UniProtKB-KW"/>
</dbReference>
<dbReference type="InterPro" id="IPR044649">
    <property type="entry name" value="MPBQ/MSBQ_MT"/>
</dbReference>
<keyword evidence="1" id="KW-1133">Transmembrane helix</keyword>
<dbReference type="OrthoDB" id="9795634at2"/>
<dbReference type="Proteomes" id="UP000199021">
    <property type="component" value="Unassembled WGS sequence"/>
</dbReference>
<dbReference type="InterPro" id="IPR013216">
    <property type="entry name" value="Methyltransf_11"/>
</dbReference>
<dbReference type="EMBL" id="FOFB01000005">
    <property type="protein sequence ID" value="SEQ07445.1"/>
    <property type="molecule type" value="Genomic_DNA"/>
</dbReference>
<dbReference type="GO" id="GO:0051741">
    <property type="term" value="F:2-methyl-6-phytyl-1,4-benzoquinone methyltransferase activity"/>
    <property type="evidence" value="ECO:0007669"/>
    <property type="project" value="InterPro"/>
</dbReference>
<feature type="transmembrane region" description="Helical" evidence="1">
    <location>
        <begin position="288"/>
        <end position="306"/>
    </location>
</feature>
<evidence type="ECO:0000256" key="1">
    <source>
        <dbReference type="SAM" id="Phobius"/>
    </source>
</evidence>
<organism evidence="3 4">
    <name type="scientific">Neolewinella agarilytica</name>
    <dbReference type="NCBI Taxonomy" id="478744"/>
    <lineage>
        <taxon>Bacteria</taxon>
        <taxon>Pseudomonadati</taxon>
        <taxon>Bacteroidota</taxon>
        <taxon>Saprospiria</taxon>
        <taxon>Saprospirales</taxon>
        <taxon>Lewinellaceae</taxon>
        <taxon>Neolewinella</taxon>
    </lineage>
</organism>
<dbReference type="CDD" id="cd02440">
    <property type="entry name" value="AdoMet_MTases"/>
    <property type="match status" value="1"/>
</dbReference>
<keyword evidence="3" id="KW-0808">Transferase</keyword>
<dbReference type="STRING" id="478744.SAMN05444359_105112"/>
<dbReference type="InParanoid" id="A0A1H9D1W1"/>
<dbReference type="PANTHER" id="PTHR44516">
    <property type="entry name" value="2-METHYL-6-PHYTYL-1,4-HYDROQUINONE METHYLTRANSFERASE, CHLOROPLASTIC"/>
    <property type="match status" value="1"/>
</dbReference>
<feature type="domain" description="MPBQ/MBSQ family SAM-binding methyltransferase profile" evidence="2">
    <location>
        <begin position="2"/>
        <end position="208"/>
    </location>
</feature>
<reference evidence="4" key="1">
    <citation type="submission" date="2016-10" db="EMBL/GenBank/DDBJ databases">
        <authorList>
            <person name="Varghese N."/>
            <person name="Submissions S."/>
        </authorList>
    </citation>
    <scope>NUCLEOTIDE SEQUENCE [LARGE SCALE GENOMIC DNA]</scope>
    <source>
        <strain evidence="4">DSM 24740</strain>
    </source>
</reference>
<evidence type="ECO:0000313" key="4">
    <source>
        <dbReference type="Proteomes" id="UP000199021"/>
    </source>
</evidence>